<reference evidence="1" key="1">
    <citation type="submission" date="2022-07" db="EMBL/GenBank/DDBJ databases">
        <title>Phylogenomic reconstructions and comparative analyses of Kickxellomycotina fungi.</title>
        <authorList>
            <person name="Reynolds N.K."/>
            <person name="Stajich J.E."/>
            <person name="Barry K."/>
            <person name="Grigoriev I.V."/>
            <person name="Crous P."/>
            <person name="Smith M.E."/>
        </authorList>
    </citation>
    <scope>NUCLEOTIDE SEQUENCE</scope>
    <source>
        <strain evidence="1">Benny 63K</strain>
    </source>
</reference>
<gene>
    <name evidence="1" type="ORF">LPJ66_000537</name>
</gene>
<comment type="caution">
    <text evidence="1">The sequence shown here is derived from an EMBL/GenBank/DDBJ whole genome shotgun (WGS) entry which is preliminary data.</text>
</comment>
<dbReference type="Proteomes" id="UP001150581">
    <property type="component" value="Unassembled WGS sequence"/>
</dbReference>
<evidence type="ECO:0000313" key="2">
    <source>
        <dbReference type="Proteomes" id="UP001150581"/>
    </source>
</evidence>
<proteinExistence type="predicted"/>
<evidence type="ECO:0000313" key="1">
    <source>
        <dbReference type="EMBL" id="KAJ1901755.1"/>
    </source>
</evidence>
<protein>
    <submittedName>
        <fullName evidence="1">Uncharacterized protein</fullName>
    </submittedName>
</protein>
<organism evidence="1 2">
    <name type="scientific">Kickxella alabastrina</name>
    <dbReference type="NCBI Taxonomy" id="61397"/>
    <lineage>
        <taxon>Eukaryota</taxon>
        <taxon>Fungi</taxon>
        <taxon>Fungi incertae sedis</taxon>
        <taxon>Zoopagomycota</taxon>
        <taxon>Kickxellomycotina</taxon>
        <taxon>Kickxellomycetes</taxon>
        <taxon>Kickxellales</taxon>
        <taxon>Kickxellaceae</taxon>
        <taxon>Kickxella</taxon>
    </lineage>
</organism>
<keyword evidence="2" id="KW-1185">Reference proteome</keyword>
<dbReference type="EMBL" id="JANBPG010000016">
    <property type="protein sequence ID" value="KAJ1901755.1"/>
    <property type="molecule type" value="Genomic_DNA"/>
</dbReference>
<sequence length="179" mass="20438">MEYAYPPPQQPVQYTAEQVENVRRQRIRKVKQHFGMRLGLEVLFTAILAGLLGYYTHREQNNTRTSSSWFSWYIGLLIGLLILDVLSIAFTVWQMKQKLSWLKDPQTPPQLIMDGGYSKIVIFQQPQEYPAPNYASQQGAPAYYQQGYSANNMYMPPSSAPPVQPPSGNPYAPLEKSAY</sequence>
<name>A0ACC1IVU0_9FUNG</name>
<accession>A0ACC1IVU0</accession>